<dbReference type="PROSITE" id="PS01332">
    <property type="entry name" value="HTH_RRF2_1"/>
    <property type="match status" value="1"/>
</dbReference>
<dbReference type="RefSeq" id="WP_072904419.1">
    <property type="nucleotide sequence ID" value="NZ_FRAD01000027.1"/>
</dbReference>
<evidence type="ECO:0000313" key="2">
    <source>
        <dbReference type="Proteomes" id="UP000183952"/>
    </source>
</evidence>
<dbReference type="OrthoDB" id="3242805at2"/>
<keyword evidence="2" id="KW-1185">Reference proteome</keyword>
<dbReference type="InterPro" id="IPR036388">
    <property type="entry name" value="WH-like_DNA-bd_sf"/>
</dbReference>
<reference evidence="1 2" key="1">
    <citation type="submission" date="2016-11" db="EMBL/GenBank/DDBJ databases">
        <authorList>
            <person name="Jaros S."/>
            <person name="Januszkiewicz K."/>
            <person name="Wedrychowicz H."/>
        </authorList>
    </citation>
    <scope>NUCLEOTIDE SEQUENCE [LARGE SCALE GENOMIC DNA]</scope>
    <source>
        <strain evidence="1 2">DSM 3090</strain>
    </source>
</reference>
<dbReference type="PANTHER" id="PTHR33221">
    <property type="entry name" value="WINGED HELIX-TURN-HELIX TRANSCRIPTIONAL REGULATOR, RRF2 FAMILY"/>
    <property type="match status" value="1"/>
</dbReference>
<dbReference type="EMBL" id="FRAD01000027">
    <property type="protein sequence ID" value="SHK42709.1"/>
    <property type="molecule type" value="Genomic_DNA"/>
</dbReference>
<name>A0A1M6SDI3_9CLOT</name>
<sequence length="152" mass="16799">MNSDLCVAIHGLVYLSHKGCMASSEELAENICTNSARVRKVMSKLKKASLVETREGHVGGYILSLNAEQISVDAVAEALETKFVDMNWRSGSHDKPCLISSGMADIMDNMIFDLNQCCSDRMKNVTIADIEGKIFSDKKGKNNCNKKEEHKL</sequence>
<dbReference type="Gene3D" id="1.10.10.10">
    <property type="entry name" value="Winged helix-like DNA-binding domain superfamily/Winged helix DNA-binding domain"/>
    <property type="match status" value="1"/>
</dbReference>
<dbReference type="PROSITE" id="PS51197">
    <property type="entry name" value="HTH_RRF2_2"/>
    <property type="match status" value="1"/>
</dbReference>
<gene>
    <name evidence="1" type="ORF">SAMN02745248_02522</name>
</gene>
<dbReference type="Pfam" id="PF02082">
    <property type="entry name" value="Rrf2"/>
    <property type="match status" value="1"/>
</dbReference>
<dbReference type="GO" id="GO:0005829">
    <property type="term" value="C:cytosol"/>
    <property type="evidence" value="ECO:0007669"/>
    <property type="project" value="TreeGrafter"/>
</dbReference>
<dbReference type="GO" id="GO:0003700">
    <property type="term" value="F:DNA-binding transcription factor activity"/>
    <property type="evidence" value="ECO:0007669"/>
    <property type="project" value="TreeGrafter"/>
</dbReference>
<dbReference type="InterPro" id="IPR000944">
    <property type="entry name" value="Tscrpt_reg_Rrf2"/>
</dbReference>
<dbReference type="InterPro" id="IPR030489">
    <property type="entry name" value="TR_Rrf2-type_CS"/>
</dbReference>
<accession>A0A1M6SDI3</accession>
<organism evidence="1 2">
    <name type="scientific">Hathewaya proteolytica DSM 3090</name>
    <dbReference type="NCBI Taxonomy" id="1121331"/>
    <lineage>
        <taxon>Bacteria</taxon>
        <taxon>Bacillati</taxon>
        <taxon>Bacillota</taxon>
        <taxon>Clostridia</taxon>
        <taxon>Eubacteriales</taxon>
        <taxon>Clostridiaceae</taxon>
        <taxon>Hathewaya</taxon>
    </lineage>
</organism>
<evidence type="ECO:0000313" key="1">
    <source>
        <dbReference type="EMBL" id="SHK42709.1"/>
    </source>
</evidence>
<proteinExistence type="predicted"/>
<dbReference type="AlphaFoldDB" id="A0A1M6SDI3"/>
<dbReference type="Proteomes" id="UP000183952">
    <property type="component" value="Unassembled WGS sequence"/>
</dbReference>
<dbReference type="PANTHER" id="PTHR33221:SF15">
    <property type="entry name" value="HTH-TYPE TRANSCRIPTIONAL REGULATOR YWGB-RELATED"/>
    <property type="match status" value="1"/>
</dbReference>
<protein>
    <submittedName>
        <fullName evidence="1">Rrf2 family protein</fullName>
    </submittedName>
</protein>
<dbReference type="SUPFAM" id="SSF46785">
    <property type="entry name" value="Winged helix' DNA-binding domain"/>
    <property type="match status" value="1"/>
</dbReference>
<dbReference type="InterPro" id="IPR036390">
    <property type="entry name" value="WH_DNA-bd_sf"/>
</dbReference>
<dbReference type="STRING" id="1121331.SAMN02745248_02522"/>